<evidence type="ECO:0000256" key="1">
    <source>
        <dbReference type="ARBA" id="ARBA00004496"/>
    </source>
</evidence>
<dbReference type="PROSITE" id="PS50158">
    <property type="entry name" value="ZF_CCHC"/>
    <property type="match status" value="2"/>
</dbReference>
<dbReference type="InterPro" id="IPR013783">
    <property type="entry name" value="Ig-like_fold"/>
</dbReference>
<evidence type="ECO:0000313" key="11">
    <source>
        <dbReference type="Proteomes" id="UP001558632"/>
    </source>
</evidence>
<proteinExistence type="predicted"/>
<evidence type="ECO:0000256" key="4">
    <source>
        <dbReference type="ARBA" id="ARBA00022737"/>
    </source>
</evidence>
<dbReference type="Pfam" id="PF15780">
    <property type="entry name" value="ASH"/>
    <property type="match status" value="1"/>
</dbReference>
<evidence type="ECO:0000256" key="6">
    <source>
        <dbReference type="SAM" id="MobiDB-lite"/>
    </source>
</evidence>
<dbReference type="Pfam" id="PF00098">
    <property type="entry name" value="zf-CCHC"/>
    <property type="match status" value="2"/>
</dbReference>
<feature type="region of interest" description="Disordered" evidence="6">
    <location>
        <begin position="397"/>
        <end position="419"/>
    </location>
</feature>
<evidence type="ECO:0000256" key="2">
    <source>
        <dbReference type="ARBA" id="ARBA00016264"/>
    </source>
</evidence>
<dbReference type="SUPFAM" id="SSF57756">
    <property type="entry name" value="Retrovirus zinc finger-like domains"/>
    <property type="match status" value="2"/>
</dbReference>
<feature type="zinc finger region" description="C3H1-type" evidence="5">
    <location>
        <begin position="269"/>
        <end position="291"/>
    </location>
</feature>
<keyword evidence="4" id="KW-0677">Repeat</keyword>
<keyword evidence="5" id="KW-0862">Zinc</keyword>
<dbReference type="SMART" id="SM00343">
    <property type="entry name" value="ZnF_C2HC"/>
    <property type="match status" value="2"/>
</dbReference>
<keyword evidence="3" id="KW-0963">Cytoplasm</keyword>
<dbReference type="Gene3D" id="4.10.60.10">
    <property type="entry name" value="Zinc finger, CCHC-type"/>
    <property type="match status" value="1"/>
</dbReference>
<dbReference type="Gene3D" id="2.60.40.10">
    <property type="entry name" value="Immunoglobulins"/>
    <property type="match status" value="1"/>
</dbReference>
<evidence type="ECO:0000313" key="10">
    <source>
        <dbReference type="EMBL" id="KAL1241564.1"/>
    </source>
</evidence>
<evidence type="ECO:0000256" key="3">
    <source>
        <dbReference type="ARBA" id="ARBA00022490"/>
    </source>
</evidence>
<accession>A0ABR3KQ03</accession>
<evidence type="ECO:0000313" key="9">
    <source>
        <dbReference type="EMBL" id="KAL1241300.1"/>
    </source>
</evidence>
<keyword evidence="5" id="KW-0863">Zinc-finger</keyword>
<dbReference type="SMART" id="SM00356">
    <property type="entry name" value="ZnF_C3H1"/>
    <property type="match status" value="2"/>
</dbReference>
<dbReference type="InterPro" id="IPR045348">
    <property type="entry name" value="CPSF4/Yth1"/>
</dbReference>
<reference evidence="9" key="1">
    <citation type="submission" date="2024-06" db="EMBL/GenBank/DDBJ databases">
        <authorList>
            <person name="Korhonen P.K."/>
            <person name="La Rosa G."/>
            <person name="Gomez-Morales M.A."/>
            <person name="Tosini F."/>
            <person name="Sumanam S."/>
            <person name="Young N.D."/>
            <person name="Chang B.C."/>
            <person name="Gasser R.B."/>
        </authorList>
    </citation>
    <scope>NUCLEOTIDE SEQUENCE</scope>
    <source>
        <strain evidence="9">ISS534</strain>
    </source>
</reference>
<comment type="caution">
    <text evidence="9">The sequence shown here is derived from an EMBL/GenBank/DDBJ whole genome shotgun (WGS) entry which is preliminary data.</text>
</comment>
<keyword evidence="11" id="KW-1185">Reference proteome</keyword>
<organism evidence="9 11">
    <name type="scientific">Trichinella spiralis</name>
    <name type="common">Trichina worm</name>
    <dbReference type="NCBI Taxonomy" id="6334"/>
    <lineage>
        <taxon>Eukaryota</taxon>
        <taxon>Metazoa</taxon>
        <taxon>Ecdysozoa</taxon>
        <taxon>Nematoda</taxon>
        <taxon>Enoplea</taxon>
        <taxon>Dorylaimia</taxon>
        <taxon>Trichinellida</taxon>
        <taxon>Trichinellidae</taxon>
        <taxon>Trichinella</taxon>
    </lineage>
</organism>
<reference evidence="9 11" key="2">
    <citation type="submission" date="2024-07" db="EMBL/GenBank/DDBJ databases">
        <title>Enhanced genomic and transcriptomic resources for Trichinella pseudospiralis and T. spiralis underpin the discovery of pronounced molecular differences between stages and species.</title>
        <authorList>
            <person name="Pasi K.K."/>
            <person name="La Rosa G."/>
            <person name="Gomez-Morales M.A."/>
            <person name="Tosini F."/>
            <person name="Sumanam S."/>
            <person name="Young N.D."/>
            <person name="Chang B.C."/>
            <person name="Robin G.B."/>
        </authorList>
    </citation>
    <scope>NUCLEOTIDE SEQUENCE [LARGE SCALE GENOMIC DNA]</scope>
    <source>
        <strain evidence="9">ISS534</strain>
    </source>
</reference>
<dbReference type="InterPro" id="IPR036875">
    <property type="entry name" value="Znf_CCHC_sf"/>
</dbReference>
<comment type="subcellular location">
    <subcellularLocation>
        <location evidence="1">Cytoplasm</location>
    </subcellularLocation>
</comment>
<dbReference type="Proteomes" id="UP001558632">
    <property type="component" value="Unassembled WGS sequence"/>
</dbReference>
<protein>
    <recommendedName>
        <fullName evidence="2">Cleavage and polyadenylation specificity factor subunit 4</fullName>
    </recommendedName>
</protein>
<sequence length="419" mass="47407">MASYALYSPSQSPVRLELTHFSRTAILSFGSVTFGKTAQQSFLVVNNKQCDQQFFFDFSSVNRTDISVDNEAALVPAKGEIECVVKWKPTETGNFRLSLPLKVTMFPSDEDEYVDVPIRYWLRATLVGSCVLPQEISLKQKKLPLCMQRIPKTSAIKSNVKMGREFESEKLSARPNRIQANHNSQQSVRKDANFKLPFVEHVFTTFLNHLLTQDFITDDSNSEATQGMLCKVNTMHIDPESKLKDCPWYDRGFCRHGPHCKNRHRRRVMCLSFLNGFCPDGPKCLRSHPNFDLPNADISSQRKQQSNFIVCHHCGEIGHKVSSCPNLTSGEGLHTNLPPFGRNFQAAPSDQTRRPLQDVTCYKCGDKGHYANKCSRGTFAFLAPTAALSHEARLKDEHVTHANVPQQRLQGRRAGEMKR</sequence>
<keyword evidence="5" id="KW-0479">Metal-binding</keyword>
<evidence type="ECO:0000256" key="5">
    <source>
        <dbReference type="PROSITE-ProRule" id="PRU00723"/>
    </source>
</evidence>
<dbReference type="PANTHER" id="PTHR23102">
    <property type="entry name" value="CLEAVAGE AND POLYADENYLATION SPECIFICITY FACTOR SUBUNIT 4-RELATED"/>
    <property type="match status" value="1"/>
</dbReference>
<name>A0ABR3KQ03_TRISP</name>
<dbReference type="Gene3D" id="4.10.1000.10">
    <property type="entry name" value="Zinc finger, CCCH-type"/>
    <property type="match status" value="1"/>
</dbReference>
<dbReference type="EMBL" id="JBEUSY010000251">
    <property type="protein sequence ID" value="KAL1241300.1"/>
    <property type="molecule type" value="Genomic_DNA"/>
</dbReference>
<gene>
    <name evidence="10" type="ORF">TSPI_10336</name>
    <name evidence="9" type="ORF">TSPI_10341</name>
</gene>
<dbReference type="PROSITE" id="PS50103">
    <property type="entry name" value="ZF_C3H1"/>
    <property type="match status" value="2"/>
</dbReference>
<dbReference type="InterPro" id="IPR000571">
    <property type="entry name" value="Znf_CCCH"/>
</dbReference>
<dbReference type="InterPro" id="IPR001878">
    <property type="entry name" value="Znf_CCHC"/>
</dbReference>
<dbReference type="PANTHER" id="PTHR23102:SF24">
    <property type="entry name" value="CLEAVAGE AND POLYADENYLATION SPECIFICITY FACTOR SUBUNIT 4"/>
    <property type="match status" value="1"/>
</dbReference>
<evidence type="ECO:0000259" key="8">
    <source>
        <dbReference type="PROSITE" id="PS50158"/>
    </source>
</evidence>
<feature type="domain" description="CCHC-type" evidence="8">
    <location>
        <begin position="311"/>
        <end position="326"/>
    </location>
</feature>
<dbReference type="EMBL" id="JBEUSY010000251">
    <property type="protein sequence ID" value="KAL1241564.1"/>
    <property type="molecule type" value="Genomic_DNA"/>
</dbReference>
<dbReference type="InterPro" id="IPR031549">
    <property type="entry name" value="ASH"/>
</dbReference>
<feature type="domain" description="CCHC-type" evidence="8">
    <location>
        <begin position="361"/>
        <end position="374"/>
    </location>
</feature>
<feature type="zinc finger region" description="C3H1-type" evidence="5">
    <location>
        <begin position="240"/>
        <end position="267"/>
    </location>
</feature>
<feature type="domain" description="C3H1-type" evidence="7">
    <location>
        <begin position="240"/>
        <end position="267"/>
    </location>
</feature>
<feature type="domain" description="C3H1-type" evidence="7">
    <location>
        <begin position="269"/>
        <end position="291"/>
    </location>
</feature>
<evidence type="ECO:0000259" key="7">
    <source>
        <dbReference type="PROSITE" id="PS50103"/>
    </source>
</evidence>